<comment type="caution">
    <text evidence="6">The sequence shown here is derived from an EMBL/GenBank/DDBJ whole genome shotgun (WGS) entry which is preliminary data.</text>
</comment>
<dbReference type="SUPFAM" id="SSF51735">
    <property type="entry name" value="NAD(P)-binding Rossmann-fold domains"/>
    <property type="match status" value="1"/>
</dbReference>
<gene>
    <name evidence="6" type="ORF">MRATA1EN1_LOCUS31960</name>
</gene>
<evidence type="ECO:0000256" key="5">
    <source>
        <dbReference type="SAM" id="MobiDB-lite"/>
    </source>
</evidence>
<dbReference type="EMBL" id="CATKSN020000788">
    <property type="protein sequence ID" value="CAI9150342.1"/>
    <property type="molecule type" value="Genomic_DNA"/>
</dbReference>
<name>A0ABN8XPX1_RANTA</name>
<evidence type="ECO:0000313" key="6">
    <source>
        <dbReference type="EMBL" id="CAI9150342.1"/>
    </source>
</evidence>
<keyword evidence="7" id="KW-1185">Reference proteome</keyword>
<dbReference type="Proteomes" id="UP001176941">
    <property type="component" value="Unassembled WGS sequence"/>
</dbReference>
<evidence type="ECO:0000256" key="3">
    <source>
        <dbReference type="ARBA" id="ARBA00023027"/>
    </source>
</evidence>
<reference evidence="6" key="1">
    <citation type="submission" date="2023-04" db="EMBL/GenBank/DDBJ databases">
        <authorList>
            <consortium name="ELIXIR-Norway"/>
        </authorList>
    </citation>
    <scope>NUCLEOTIDE SEQUENCE [LARGE SCALE GENOMIC DNA]</scope>
</reference>
<feature type="compositionally biased region" description="Basic residues" evidence="5">
    <location>
        <begin position="94"/>
        <end position="108"/>
    </location>
</feature>
<evidence type="ECO:0000256" key="1">
    <source>
        <dbReference type="ARBA" id="ARBA00001911"/>
    </source>
</evidence>
<organism evidence="6 7">
    <name type="scientific">Rangifer tarandus platyrhynchus</name>
    <name type="common">Svalbard reindeer</name>
    <dbReference type="NCBI Taxonomy" id="3082113"/>
    <lineage>
        <taxon>Eukaryota</taxon>
        <taxon>Metazoa</taxon>
        <taxon>Chordata</taxon>
        <taxon>Craniata</taxon>
        <taxon>Vertebrata</taxon>
        <taxon>Euteleostomi</taxon>
        <taxon>Mammalia</taxon>
        <taxon>Eutheria</taxon>
        <taxon>Laurasiatheria</taxon>
        <taxon>Artiodactyla</taxon>
        <taxon>Ruminantia</taxon>
        <taxon>Pecora</taxon>
        <taxon>Cervidae</taxon>
        <taxon>Odocoileinae</taxon>
        <taxon>Rangifer</taxon>
    </lineage>
</organism>
<keyword evidence="4" id="KW-0456">Lyase</keyword>
<dbReference type="PANTHER" id="PTHR43078">
    <property type="entry name" value="UDP-GLUCURONIC ACID DECARBOXYLASE-RELATED"/>
    <property type="match status" value="1"/>
</dbReference>
<evidence type="ECO:0000256" key="4">
    <source>
        <dbReference type="ARBA" id="ARBA00023239"/>
    </source>
</evidence>
<dbReference type="InterPro" id="IPR036291">
    <property type="entry name" value="NAD(P)-bd_dom_sf"/>
</dbReference>
<accession>A0ABN8XPX1</accession>
<comment type="cofactor">
    <cofactor evidence="1">
        <name>NAD(+)</name>
        <dbReference type="ChEBI" id="CHEBI:57540"/>
    </cofactor>
</comment>
<sequence length="108" mass="12418">MNSNISSPFSLGNPEEHTILEFAQLIRKLVGSGSEVQFLSEAQDDPQRRKPDIKKAKLVLGWERVVLLEEGLNKAILHFRKQLEYHADNEHIPKPKPARMKTGRIRHN</sequence>
<evidence type="ECO:0000313" key="7">
    <source>
        <dbReference type="Proteomes" id="UP001176941"/>
    </source>
</evidence>
<dbReference type="PANTHER" id="PTHR43078:SF6">
    <property type="entry name" value="UDP-GLUCURONIC ACID DECARBOXYLASE 1"/>
    <property type="match status" value="1"/>
</dbReference>
<evidence type="ECO:0000256" key="2">
    <source>
        <dbReference type="ARBA" id="ARBA00022793"/>
    </source>
</evidence>
<dbReference type="InterPro" id="IPR044516">
    <property type="entry name" value="UXS-like"/>
</dbReference>
<feature type="region of interest" description="Disordered" evidence="5">
    <location>
        <begin position="87"/>
        <end position="108"/>
    </location>
</feature>
<dbReference type="Gene3D" id="3.40.50.720">
    <property type="entry name" value="NAD(P)-binding Rossmann-like Domain"/>
    <property type="match status" value="1"/>
</dbReference>
<keyword evidence="3" id="KW-0520">NAD</keyword>
<proteinExistence type="predicted"/>
<protein>
    <submittedName>
        <fullName evidence="6">Uncharacterized protein</fullName>
    </submittedName>
</protein>
<keyword evidence="2" id="KW-0210">Decarboxylase</keyword>